<keyword evidence="4 7" id="KW-0238">DNA-binding</keyword>
<dbReference type="GO" id="GO:0032993">
    <property type="term" value="C:protein-DNA complex"/>
    <property type="evidence" value="ECO:0007669"/>
    <property type="project" value="TreeGrafter"/>
</dbReference>
<keyword evidence="2" id="KW-0902">Two-component regulatory system</keyword>
<evidence type="ECO:0000259" key="8">
    <source>
        <dbReference type="PROSITE" id="PS50110"/>
    </source>
</evidence>
<feature type="modified residue" description="4-aspartylphosphate" evidence="6">
    <location>
        <position position="70"/>
    </location>
</feature>
<dbReference type="Pfam" id="PF00486">
    <property type="entry name" value="Trans_reg_C"/>
    <property type="match status" value="1"/>
</dbReference>
<accession>A0AA88JR88</accession>
<dbReference type="InterPro" id="IPR036388">
    <property type="entry name" value="WH-like_DNA-bd_sf"/>
</dbReference>
<dbReference type="PROSITE" id="PS50110">
    <property type="entry name" value="RESPONSE_REGULATORY"/>
    <property type="match status" value="1"/>
</dbReference>
<dbReference type="InterPro" id="IPR016032">
    <property type="entry name" value="Sig_transdc_resp-reg_C-effctor"/>
</dbReference>
<keyword evidence="3" id="KW-0805">Transcription regulation</keyword>
<dbReference type="Proteomes" id="UP000473658">
    <property type="component" value="Unassembled WGS sequence"/>
</dbReference>
<dbReference type="AlphaFoldDB" id="A0AA88JR88"/>
<evidence type="ECO:0000259" key="9">
    <source>
        <dbReference type="PROSITE" id="PS51755"/>
    </source>
</evidence>
<dbReference type="EMBL" id="QRFF01000006">
    <property type="protein sequence ID" value="KAA3499384.1"/>
    <property type="molecule type" value="Genomic_DNA"/>
</dbReference>
<comment type="caution">
    <text evidence="10">The sequence shown here is derived from an EMBL/GenBank/DDBJ whole genome shotgun (WGS) entry which is preliminary data.</text>
</comment>
<feature type="domain" description="OmpR/PhoB-type" evidence="9">
    <location>
        <begin position="146"/>
        <end position="245"/>
    </location>
</feature>
<keyword evidence="5" id="KW-0804">Transcription</keyword>
<evidence type="ECO:0000256" key="5">
    <source>
        <dbReference type="ARBA" id="ARBA00023163"/>
    </source>
</evidence>
<dbReference type="InterPro" id="IPR011006">
    <property type="entry name" value="CheY-like_superfamily"/>
</dbReference>
<dbReference type="GO" id="GO:0006355">
    <property type="term" value="P:regulation of DNA-templated transcription"/>
    <property type="evidence" value="ECO:0007669"/>
    <property type="project" value="InterPro"/>
</dbReference>
<evidence type="ECO:0000256" key="6">
    <source>
        <dbReference type="PROSITE-ProRule" id="PRU00169"/>
    </source>
</evidence>
<feature type="domain" description="Response regulatory" evidence="8">
    <location>
        <begin position="21"/>
        <end position="134"/>
    </location>
</feature>
<dbReference type="SMART" id="SM00448">
    <property type="entry name" value="REC"/>
    <property type="match status" value="1"/>
</dbReference>
<dbReference type="PANTHER" id="PTHR48111:SF1">
    <property type="entry name" value="TWO-COMPONENT RESPONSE REGULATOR ORR33"/>
    <property type="match status" value="1"/>
</dbReference>
<organism evidence="10 11">
    <name type="scientific">Rhizobium rhizogenes</name>
    <name type="common">Agrobacterium rhizogenes</name>
    <dbReference type="NCBI Taxonomy" id="359"/>
    <lineage>
        <taxon>Bacteria</taxon>
        <taxon>Pseudomonadati</taxon>
        <taxon>Pseudomonadota</taxon>
        <taxon>Alphaproteobacteria</taxon>
        <taxon>Hyphomicrobiales</taxon>
        <taxon>Rhizobiaceae</taxon>
        <taxon>Rhizobium/Agrobacterium group</taxon>
        <taxon>Rhizobium</taxon>
    </lineage>
</organism>
<evidence type="ECO:0000313" key="11">
    <source>
        <dbReference type="Proteomes" id="UP000473658"/>
    </source>
</evidence>
<dbReference type="Pfam" id="PF00072">
    <property type="entry name" value="Response_reg"/>
    <property type="match status" value="1"/>
</dbReference>
<dbReference type="RefSeq" id="WP_149900711.1">
    <property type="nucleotide sequence ID" value="NZ_QRFF01000006.1"/>
</dbReference>
<dbReference type="CDD" id="cd00383">
    <property type="entry name" value="trans_reg_C"/>
    <property type="match status" value="1"/>
</dbReference>
<evidence type="ECO:0000256" key="1">
    <source>
        <dbReference type="ARBA" id="ARBA00022553"/>
    </source>
</evidence>
<dbReference type="SUPFAM" id="SSF46894">
    <property type="entry name" value="C-terminal effector domain of the bipartite response regulators"/>
    <property type="match status" value="1"/>
</dbReference>
<protein>
    <submittedName>
        <fullName evidence="10">DNA-binding response regulator</fullName>
    </submittedName>
</protein>
<dbReference type="SMART" id="SM00862">
    <property type="entry name" value="Trans_reg_C"/>
    <property type="match status" value="1"/>
</dbReference>
<evidence type="ECO:0000256" key="7">
    <source>
        <dbReference type="PROSITE-ProRule" id="PRU01091"/>
    </source>
</evidence>
<reference evidence="10 11" key="1">
    <citation type="submission" date="2018-08" db="EMBL/GenBank/DDBJ databases">
        <title>Crown Gall in kiwifruit.</title>
        <authorList>
            <person name="Visnovsky S.B."/>
            <person name="Pitman A.R."/>
        </authorList>
    </citation>
    <scope>NUCLEOTIDE SEQUENCE [LARGE SCALE GENOMIC DNA]</scope>
    <source>
        <strain evidence="10 11">SBV_302_78_2</strain>
    </source>
</reference>
<dbReference type="SUPFAM" id="SSF52172">
    <property type="entry name" value="CheY-like"/>
    <property type="match status" value="1"/>
</dbReference>
<name>A0AA88JR88_RHIRH</name>
<dbReference type="InterPro" id="IPR001867">
    <property type="entry name" value="OmpR/PhoB-type_DNA-bd"/>
</dbReference>
<dbReference type="GO" id="GO:0005829">
    <property type="term" value="C:cytosol"/>
    <property type="evidence" value="ECO:0007669"/>
    <property type="project" value="TreeGrafter"/>
</dbReference>
<dbReference type="GO" id="GO:0000156">
    <property type="term" value="F:phosphorelay response regulator activity"/>
    <property type="evidence" value="ECO:0007669"/>
    <property type="project" value="TreeGrafter"/>
</dbReference>
<dbReference type="Gene3D" id="1.10.10.10">
    <property type="entry name" value="Winged helix-like DNA-binding domain superfamily/Winged helix DNA-binding domain"/>
    <property type="match status" value="1"/>
</dbReference>
<evidence type="ECO:0000313" key="10">
    <source>
        <dbReference type="EMBL" id="KAA3499384.1"/>
    </source>
</evidence>
<dbReference type="Gene3D" id="3.40.50.2300">
    <property type="match status" value="1"/>
</dbReference>
<evidence type="ECO:0000256" key="4">
    <source>
        <dbReference type="ARBA" id="ARBA00023125"/>
    </source>
</evidence>
<feature type="DNA-binding region" description="OmpR/PhoB-type" evidence="7">
    <location>
        <begin position="146"/>
        <end position="245"/>
    </location>
</feature>
<evidence type="ECO:0000256" key="2">
    <source>
        <dbReference type="ARBA" id="ARBA00023012"/>
    </source>
</evidence>
<sequence length="250" mass="27574">MIREPTPRPSQRQSGGNQPIRVILVEDDFDLRQGLTDFLRLNALAVTAVANGAEFDRAFATENFDIAILDLNLPDISGFEIARYITENTNLGIIILTARTLRDDKLRGYAEGANLYLTKPVDGDELVLAIKNLADRIVQTGETSKPPVEPATGWRFDSAARRLVSPQGIAIRLSGREAKLVSRLAEEGGRIVSRAELVRAMGYGEMTPETRSLDAVLRRLRVKAREAGLELPVHVIHAAGFQFSGEIIMR</sequence>
<dbReference type="GO" id="GO:0000976">
    <property type="term" value="F:transcription cis-regulatory region binding"/>
    <property type="evidence" value="ECO:0007669"/>
    <property type="project" value="TreeGrafter"/>
</dbReference>
<dbReference type="InterPro" id="IPR039420">
    <property type="entry name" value="WalR-like"/>
</dbReference>
<dbReference type="PANTHER" id="PTHR48111">
    <property type="entry name" value="REGULATOR OF RPOS"/>
    <property type="match status" value="1"/>
</dbReference>
<keyword evidence="1 6" id="KW-0597">Phosphoprotein</keyword>
<gene>
    <name evidence="10" type="ORF">DXM27_19770</name>
</gene>
<evidence type="ECO:0000256" key="3">
    <source>
        <dbReference type="ARBA" id="ARBA00023015"/>
    </source>
</evidence>
<dbReference type="PROSITE" id="PS51755">
    <property type="entry name" value="OMPR_PHOB"/>
    <property type="match status" value="1"/>
</dbReference>
<dbReference type="CDD" id="cd17574">
    <property type="entry name" value="REC_OmpR"/>
    <property type="match status" value="1"/>
</dbReference>
<dbReference type="InterPro" id="IPR001789">
    <property type="entry name" value="Sig_transdc_resp-reg_receiver"/>
</dbReference>
<proteinExistence type="predicted"/>